<sequence>MSDNATTTAATGASSPPNADVSVPQAAVHDNNVVIAVDDDVDDGLSVSHASVATSTTSLAASVRDYRVENGRTYHAYKDGKYLVPNDEQELDRLDLQHEIFLRSFDNRLGTAPPNDPDAKVGRVLDVGTGTGLWAIDFGEEHPEAEVLGIDLSPPPSSFVPPNVRFVVDDAEEPWEYSQPFDYIHSRLMTGSIRDWKKYVKNCFENLAPGGYLELTEGDVIPVSDDGTLTKDTSIVKAVSLWTQGMALLDTPFEAVGRLEGVMKDAGFEDVQVKRFKWPTNSWPKDPKYKELGMLNYENISPNWEGFLMAPLTRALDWTKEEVLVLAMGARKDTANRNIHAYYQMWSIHGRKPLKTEEN</sequence>
<feature type="region of interest" description="Disordered" evidence="2">
    <location>
        <begin position="1"/>
        <end position="23"/>
    </location>
</feature>
<dbReference type="PANTHER" id="PTHR43591">
    <property type="entry name" value="METHYLTRANSFERASE"/>
    <property type="match status" value="1"/>
</dbReference>
<proteinExistence type="inferred from homology"/>
<dbReference type="OrthoDB" id="2013972at2759"/>
<feature type="compositionally biased region" description="Low complexity" evidence="2">
    <location>
        <begin position="1"/>
        <end position="13"/>
    </location>
</feature>
<keyword evidence="3" id="KW-0489">Methyltransferase</keyword>
<dbReference type="InterPro" id="IPR029063">
    <property type="entry name" value="SAM-dependent_MTases_sf"/>
</dbReference>
<dbReference type="VEuPathDB" id="FungiDB:GLRG_10994"/>
<dbReference type="STRING" id="645133.E3QY61"/>
<accession>E3QY61</accession>
<dbReference type="GO" id="GO:0008168">
    <property type="term" value="F:methyltransferase activity"/>
    <property type="evidence" value="ECO:0007669"/>
    <property type="project" value="UniProtKB-KW"/>
</dbReference>
<dbReference type="EMBL" id="GG697400">
    <property type="protein sequence ID" value="EFQ35799.1"/>
    <property type="molecule type" value="Genomic_DNA"/>
</dbReference>
<dbReference type="RefSeq" id="XP_008099819.1">
    <property type="nucleotide sequence ID" value="XM_008101628.1"/>
</dbReference>
<name>E3QY61_COLGM</name>
<gene>
    <name evidence="3" type="ORF">GLRG_10994</name>
</gene>
<dbReference type="CDD" id="cd02440">
    <property type="entry name" value="AdoMet_MTases"/>
    <property type="match status" value="1"/>
</dbReference>
<keyword evidence="3" id="KW-0808">Transferase</keyword>
<keyword evidence="4" id="KW-1185">Reference proteome</keyword>
<evidence type="ECO:0000256" key="2">
    <source>
        <dbReference type="SAM" id="MobiDB-lite"/>
    </source>
</evidence>
<dbReference type="Pfam" id="PF13489">
    <property type="entry name" value="Methyltransf_23"/>
    <property type="match status" value="1"/>
</dbReference>
<dbReference type="AlphaFoldDB" id="E3QY61"/>
<dbReference type="Gene3D" id="3.40.50.150">
    <property type="entry name" value="Vaccinia Virus protein VP39"/>
    <property type="match status" value="1"/>
</dbReference>
<evidence type="ECO:0000313" key="3">
    <source>
        <dbReference type="EMBL" id="EFQ35799.1"/>
    </source>
</evidence>
<dbReference type="SUPFAM" id="SSF53335">
    <property type="entry name" value="S-adenosyl-L-methionine-dependent methyltransferases"/>
    <property type="match status" value="1"/>
</dbReference>
<comment type="similarity">
    <text evidence="1">Belongs to the methyltransferase superfamily. LaeA methyltransferase family.</text>
</comment>
<dbReference type="GeneID" id="24416359"/>
<evidence type="ECO:0000256" key="1">
    <source>
        <dbReference type="ARBA" id="ARBA00038158"/>
    </source>
</evidence>
<dbReference type="PANTHER" id="PTHR43591:SF31">
    <property type="entry name" value="LAEA-LIKE, PUTATIVE (AFU_ORTHOLOGUE AFUA_8G01930)-RELATED"/>
    <property type="match status" value="1"/>
</dbReference>
<dbReference type="HOGENOM" id="CLU_010595_1_2_1"/>
<dbReference type="GO" id="GO:0032259">
    <property type="term" value="P:methylation"/>
    <property type="evidence" value="ECO:0007669"/>
    <property type="project" value="UniProtKB-KW"/>
</dbReference>
<dbReference type="Proteomes" id="UP000008782">
    <property type="component" value="Unassembled WGS sequence"/>
</dbReference>
<protein>
    <submittedName>
        <fullName evidence="3">Methyltransferase domain-containing protein</fullName>
    </submittedName>
</protein>
<organism evidence="4">
    <name type="scientific">Colletotrichum graminicola (strain M1.001 / M2 / FGSC 10212)</name>
    <name type="common">Maize anthracnose fungus</name>
    <name type="synonym">Glomerella graminicola</name>
    <dbReference type="NCBI Taxonomy" id="645133"/>
    <lineage>
        <taxon>Eukaryota</taxon>
        <taxon>Fungi</taxon>
        <taxon>Dikarya</taxon>
        <taxon>Ascomycota</taxon>
        <taxon>Pezizomycotina</taxon>
        <taxon>Sordariomycetes</taxon>
        <taxon>Hypocreomycetidae</taxon>
        <taxon>Glomerellales</taxon>
        <taxon>Glomerellaceae</taxon>
        <taxon>Colletotrichum</taxon>
        <taxon>Colletotrichum graminicola species complex</taxon>
    </lineage>
</organism>
<reference evidence="4" key="1">
    <citation type="journal article" date="2012" name="Nat. Genet.">
        <title>Lifestyle transitions in plant pathogenic Colletotrichum fungi deciphered by genome and transcriptome analyses.</title>
        <authorList>
            <person name="O'Connell R.J."/>
            <person name="Thon M.R."/>
            <person name="Hacquard S."/>
            <person name="Amyotte S.G."/>
            <person name="Kleemann J."/>
            <person name="Torres M.F."/>
            <person name="Damm U."/>
            <person name="Buiate E.A."/>
            <person name="Epstein L."/>
            <person name="Alkan N."/>
            <person name="Altmueller J."/>
            <person name="Alvarado-Balderrama L."/>
            <person name="Bauser C.A."/>
            <person name="Becker C."/>
            <person name="Birren B.W."/>
            <person name="Chen Z."/>
            <person name="Choi J."/>
            <person name="Crouch J.A."/>
            <person name="Duvick J.P."/>
            <person name="Farman M.A."/>
            <person name="Gan P."/>
            <person name="Heiman D."/>
            <person name="Henrissat B."/>
            <person name="Howard R.J."/>
            <person name="Kabbage M."/>
            <person name="Koch C."/>
            <person name="Kracher B."/>
            <person name="Kubo Y."/>
            <person name="Law A.D."/>
            <person name="Lebrun M.-H."/>
            <person name="Lee Y.-H."/>
            <person name="Miyara I."/>
            <person name="Moore N."/>
            <person name="Neumann U."/>
            <person name="Nordstroem K."/>
            <person name="Panaccione D.G."/>
            <person name="Panstruga R."/>
            <person name="Place M."/>
            <person name="Proctor R.H."/>
            <person name="Prusky D."/>
            <person name="Rech G."/>
            <person name="Reinhardt R."/>
            <person name="Rollins J.A."/>
            <person name="Rounsley S."/>
            <person name="Schardl C.L."/>
            <person name="Schwartz D.C."/>
            <person name="Shenoy N."/>
            <person name="Shirasu K."/>
            <person name="Sikhakolli U.R."/>
            <person name="Stueber K."/>
            <person name="Sukno S.A."/>
            <person name="Sweigard J.A."/>
            <person name="Takano Y."/>
            <person name="Takahara H."/>
            <person name="Trail F."/>
            <person name="van der Does H.C."/>
            <person name="Voll L.M."/>
            <person name="Will I."/>
            <person name="Young S."/>
            <person name="Zeng Q."/>
            <person name="Zhang J."/>
            <person name="Zhou S."/>
            <person name="Dickman M.B."/>
            <person name="Schulze-Lefert P."/>
            <person name="Ver Loren van Themaat E."/>
            <person name="Ma L.-J."/>
            <person name="Vaillancourt L.J."/>
        </authorList>
    </citation>
    <scope>NUCLEOTIDE SEQUENCE [LARGE SCALE GENOMIC DNA]</scope>
    <source>
        <strain evidence="4">M1.001 / M2 / FGSC 10212</strain>
    </source>
</reference>
<evidence type="ECO:0000313" key="4">
    <source>
        <dbReference type="Proteomes" id="UP000008782"/>
    </source>
</evidence>
<dbReference type="eggNOG" id="ENOG502QSKG">
    <property type="taxonomic scope" value="Eukaryota"/>
</dbReference>